<gene>
    <name evidence="5" type="ORF">CCACVL1_19855</name>
</gene>
<feature type="region of interest" description="Disordered" evidence="3">
    <location>
        <begin position="130"/>
        <end position="160"/>
    </location>
</feature>
<dbReference type="Pfam" id="PF07727">
    <property type="entry name" value="RVT_2"/>
    <property type="match status" value="2"/>
</dbReference>
<dbReference type="PANTHER" id="PTHR42648">
    <property type="entry name" value="TRANSPOSASE, PUTATIVE-RELATED"/>
    <property type="match status" value="1"/>
</dbReference>
<evidence type="ECO:0000313" key="6">
    <source>
        <dbReference type="Proteomes" id="UP000188268"/>
    </source>
</evidence>
<reference evidence="5 6" key="1">
    <citation type="submission" date="2013-09" db="EMBL/GenBank/DDBJ databases">
        <title>Corchorus capsularis genome sequencing.</title>
        <authorList>
            <person name="Alam M."/>
            <person name="Haque M.S."/>
            <person name="Islam M.S."/>
            <person name="Emdad E.M."/>
            <person name="Islam M.M."/>
            <person name="Ahmed B."/>
            <person name="Halim A."/>
            <person name="Hossen Q.M.M."/>
            <person name="Hossain M.Z."/>
            <person name="Ahmed R."/>
            <person name="Khan M.M."/>
            <person name="Islam R."/>
            <person name="Rashid M.M."/>
            <person name="Khan S.A."/>
            <person name="Rahman M.S."/>
            <person name="Alam M."/>
        </authorList>
    </citation>
    <scope>NUCLEOTIDE SEQUENCE [LARGE SCALE GENOMIC DNA]</scope>
    <source>
        <strain evidence="6">cv. CVL-1</strain>
        <tissue evidence="5">Whole seedling</tissue>
    </source>
</reference>
<dbReference type="Gramene" id="OMO68753">
    <property type="protein sequence ID" value="OMO68753"/>
    <property type="gene ID" value="CCACVL1_19855"/>
</dbReference>
<comment type="caution">
    <text evidence="5">The sequence shown here is derived from an EMBL/GenBank/DDBJ whole genome shotgun (WGS) entry which is preliminary data.</text>
</comment>
<evidence type="ECO:0000313" key="5">
    <source>
        <dbReference type="EMBL" id="OMO68753.1"/>
    </source>
</evidence>
<dbReference type="Gene3D" id="3.30.420.10">
    <property type="entry name" value="Ribonuclease H-like superfamily/Ribonuclease H"/>
    <property type="match status" value="1"/>
</dbReference>
<feature type="region of interest" description="Disordered" evidence="3">
    <location>
        <begin position="549"/>
        <end position="587"/>
    </location>
</feature>
<dbReference type="SUPFAM" id="SSF56672">
    <property type="entry name" value="DNA/RNA polymerases"/>
    <property type="match status" value="1"/>
</dbReference>
<organism evidence="5 6">
    <name type="scientific">Corchorus capsularis</name>
    <name type="common">Jute</name>
    <dbReference type="NCBI Taxonomy" id="210143"/>
    <lineage>
        <taxon>Eukaryota</taxon>
        <taxon>Viridiplantae</taxon>
        <taxon>Streptophyta</taxon>
        <taxon>Embryophyta</taxon>
        <taxon>Tracheophyta</taxon>
        <taxon>Spermatophyta</taxon>
        <taxon>Magnoliopsida</taxon>
        <taxon>eudicotyledons</taxon>
        <taxon>Gunneridae</taxon>
        <taxon>Pentapetalae</taxon>
        <taxon>rosids</taxon>
        <taxon>malvids</taxon>
        <taxon>Malvales</taxon>
        <taxon>Malvaceae</taxon>
        <taxon>Grewioideae</taxon>
        <taxon>Apeibeae</taxon>
        <taxon>Corchorus</taxon>
    </lineage>
</organism>
<evidence type="ECO:0000256" key="1">
    <source>
        <dbReference type="ARBA" id="ARBA00022723"/>
    </source>
</evidence>
<keyword evidence="1" id="KW-0479">Metal-binding</keyword>
<dbReference type="Proteomes" id="UP000188268">
    <property type="component" value="Unassembled WGS sequence"/>
</dbReference>
<keyword evidence="2" id="KW-0378">Hydrolase</keyword>
<dbReference type="InterPro" id="IPR036397">
    <property type="entry name" value="RNaseH_sf"/>
</dbReference>
<dbReference type="CDD" id="cd09272">
    <property type="entry name" value="RNase_HI_RT_Ty1"/>
    <property type="match status" value="1"/>
</dbReference>
<evidence type="ECO:0000256" key="2">
    <source>
        <dbReference type="ARBA" id="ARBA00022801"/>
    </source>
</evidence>
<keyword evidence="6" id="KW-1185">Reference proteome</keyword>
<dbReference type="OrthoDB" id="7743946at2759"/>
<evidence type="ECO:0000256" key="3">
    <source>
        <dbReference type="SAM" id="MobiDB-lite"/>
    </source>
</evidence>
<dbReference type="STRING" id="210143.A0A1R3HEL8"/>
<dbReference type="OMA" id="WKEAMHE"/>
<sequence>MSTTTVSSASNPSSNLVTINYAAQLPIKLNSNNYPSWRAQFNSLLLGHKLLDLLMEQKSLLLPPFNLQLRMEQLPPFQILKYKEIVAGIRARESVISYEELMEKMCDYELFLKKQDSATDQIVATAYSTQKQHNNNGNRFKNQNHQSKQNFRPSQSTGAHGTRLTCQFCDKPGHSTKWCRKIKPQKAPMTTNHAAAKPTSHTPVKNTPWIADTGASHHVTTKLEHLDLNTPYDGTDELYVGNGTGLSISHTGSATLNTPHNSFALTDILVDLSTRKPLVQGLNKDGVYEFPPADSLLEGKTLALVGTRQNKRIWHQRLGHPSSQTLQFLVNHFDLPCFKNSATELCTSCACNKIHKLPFDLLNFVTKAPLEILFTDVWGPARIPSPDGIKYHVSFVDYHTRYTWFFPMKFKSDVYSIFPKFKILVERFFKTNILTVFSDCGGEYEKLKSVFSSFGIQHLQTPPHTPENNAVAERKHCSIVETSLTILHNASMPLKFWPYAFQAAVYLVNRLPSKVLSNKSPYESSQPPASQTSVLTDVPVTQAVVTQQPLSIHSSSADANSSTPPPVASSVDNSALPTNEIPKSDYKPKKMFTATKYPLEPNEEPTYASKAVKIPHWKEAMHEELEPLHKNKTWELVPPPSDRNVIGCKWVFRVKKNSDGSISRYKARLVAKGFTQRAGLDYHETFSPVIKHVTVRMVLSIAVSNGWPLQQMDVNNAFLQGELKEEVFMKQPPMFADRAWPHYVCKLQKALYDDILAYMLVYVDDIILTGNNDEFLKKFSAALSSKFSLKDLGHFNYFLGVEVETRNNGIFLSHRKYITDILDKANMSGAKTSTTPMSTTTALTLHDGTASVDAHHFRQILGSLQYLSLTILDISFVKLANPVLTAYSNSDWAGNPDDKRSTSAYVIYLGNTPISWSFKKQKTVAKSSTEAEYKSIAQTVSEITWIKSLMKELHIPCTSNLVIYCDNLSATYTCANPVFHSRMKHLALDYFFVREKVQAGELQVKHISTKAQLADALTKPLSSDRFHQLISKIGVLDQSTILREDIRGKSKFKSQSIQT</sequence>
<name>A0A1R3HEL8_COCAP</name>
<dbReference type="InterPro" id="IPR043502">
    <property type="entry name" value="DNA/RNA_pol_sf"/>
</dbReference>
<dbReference type="SUPFAM" id="SSF53098">
    <property type="entry name" value="Ribonuclease H-like"/>
    <property type="match status" value="1"/>
</dbReference>
<accession>A0A1R3HEL8</accession>
<dbReference type="GO" id="GO:0016787">
    <property type="term" value="F:hydrolase activity"/>
    <property type="evidence" value="ECO:0007669"/>
    <property type="project" value="UniProtKB-KW"/>
</dbReference>
<dbReference type="InterPro" id="IPR013103">
    <property type="entry name" value="RVT_2"/>
</dbReference>
<dbReference type="Pfam" id="PF13976">
    <property type="entry name" value="gag_pre-integrs"/>
    <property type="match status" value="1"/>
</dbReference>
<proteinExistence type="predicted"/>
<dbReference type="InterPro" id="IPR001584">
    <property type="entry name" value="Integrase_cat-core"/>
</dbReference>
<dbReference type="PROSITE" id="PS50994">
    <property type="entry name" value="INTEGRASE"/>
    <property type="match status" value="1"/>
</dbReference>
<dbReference type="GO" id="GO:0046872">
    <property type="term" value="F:metal ion binding"/>
    <property type="evidence" value="ECO:0007669"/>
    <property type="project" value="UniProtKB-KW"/>
</dbReference>
<dbReference type="GO" id="GO:0015074">
    <property type="term" value="P:DNA integration"/>
    <property type="evidence" value="ECO:0007669"/>
    <property type="project" value="InterPro"/>
</dbReference>
<dbReference type="EMBL" id="AWWV01012159">
    <property type="protein sequence ID" value="OMO68753.1"/>
    <property type="molecule type" value="Genomic_DNA"/>
</dbReference>
<dbReference type="AlphaFoldDB" id="A0A1R3HEL8"/>
<feature type="compositionally biased region" description="Low complexity" evidence="3">
    <location>
        <begin position="549"/>
        <end position="562"/>
    </location>
</feature>
<feature type="compositionally biased region" description="Polar residues" evidence="3">
    <location>
        <begin position="130"/>
        <end position="159"/>
    </location>
</feature>
<feature type="domain" description="Integrase catalytic" evidence="4">
    <location>
        <begin position="365"/>
        <end position="529"/>
    </location>
</feature>
<dbReference type="InterPro" id="IPR025724">
    <property type="entry name" value="GAG-pre-integrase_dom"/>
</dbReference>
<protein>
    <submittedName>
        <fullName evidence="5">Integrase, catalytic core</fullName>
    </submittedName>
</protein>
<evidence type="ECO:0000259" key="4">
    <source>
        <dbReference type="PROSITE" id="PS50994"/>
    </source>
</evidence>
<dbReference type="GO" id="GO:0003676">
    <property type="term" value="F:nucleic acid binding"/>
    <property type="evidence" value="ECO:0007669"/>
    <property type="project" value="InterPro"/>
</dbReference>
<dbReference type="InterPro" id="IPR012337">
    <property type="entry name" value="RNaseH-like_sf"/>
</dbReference>
<dbReference type="PANTHER" id="PTHR42648:SF26">
    <property type="entry name" value="INTEGRASE CATALYTIC DOMAIN-CONTAINING PROTEIN"/>
    <property type="match status" value="1"/>
</dbReference>
<dbReference type="InterPro" id="IPR039537">
    <property type="entry name" value="Retrotran_Ty1/copia-like"/>
</dbReference>